<dbReference type="EMBL" id="JABEZY010261582">
    <property type="protein sequence ID" value="MBA0754404.1"/>
    <property type="molecule type" value="Genomic_DNA"/>
</dbReference>
<proteinExistence type="predicted"/>
<feature type="domain" description="PPM-type phosphatase" evidence="1">
    <location>
        <begin position="4"/>
        <end position="247"/>
    </location>
</feature>
<dbReference type="Gene3D" id="3.60.40.10">
    <property type="entry name" value="PPM-type phosphatase domain"/>
    <property type="match status" value="1"/>
</dbReference>
<keyword evidence="3" id="KW-1185">Reference proteome</keyword>
<name>A0A7J9D1I8_GOSGO</name>
<dbReference type="PANTHER" id="PTHR13832">
    <property type="entry name" value="PROTEIN PHOSPHATASE 2C"/>
    <property type="match status" value="1"/>
</dbReference>
<dbReference type="PROSITE" id="PS51746">
    <property type="entry name" value="PPM_2"/>
    <property type="match status" value="1"/>
</dbReference>
<dbReference type="InterPro" id="IPR015655">
    <property type="entry name" value="PP2C"/>
</dbReference>
<dbReference type="InterPro" id="IPR036457">
    <property type="entry name" value="PPM-type-like_dom_sf"/>
</dbReference>
<gene>
    <name evidence="2" type="ORF">Gogos_019943</name>
</gene>
<evidence type="ECO:0000259" key="1">
    <source>
        <dbReference type="PROSITE" id="PS51746"/>
    </source>
</evidence>
<evidence type="ECO:0000313" key="2">
    <source>
        <dbReference type="EMBL" id="MBA0754404.1"/>
    </source>
</evidence>
<dbReference type="Proteomes" id="UP000593579">
    <property type="component" value="Unassembled WGS sequence"/>
</dbReference>
<dbReference type="InterPro" id="IPR001932">
    <property type="entry name" value="PPM-type_phosphatase-like_dom"/>
</dbReference>
<reference evidence="2 3" key="1">
    <citation type="journal article" date="2019" name="Genome Biol. Evol.">
        <title>Insights into the evolution of the New World diploid cottons (Gossypium, subgenus Houzingenia) based on genome sequencing.</title>
        <authorList>
            <person name="Grover C.E."/>
            <person name="Arick M.A. 2nd"/>
            <person name="Thrash A."/>
            <person name="Conover J.L."/>
            <person name="Sanders W.S."/>
            <person name="Peterson D.G."/>
            <person name="Frelichowski J.E."/>
            <person name="Scheffler J.A."/>
            <person name="Scheffler B.E."/>
            <person name="Wendel J.F."/>
        </authorList>
    </citation>
    <scope>NUCLEOTIDE SEQUENCE [LARGE SCALE GENOMIC DNA]</scope>
    <source>
        <strain evidence="2">5</strain>
        <tissue evidence="2">Leaf</tissue>
    </source>
</reference>
<accession>A0A7J9D1I8</accession>
<dbReference type="GO" id="GO:0004722">
    <property type="term" value="F:protein serine/threonine phosphatase activity"/>
    <property type="evidence" value="ECO:0007669"/>
    <property type="project" value="InterPro"/>
</dbReference>
<organism evidence="2 3">
    <name type="scientific">Gossypium gossypioides</name>
    <name type="common">Mexican cotton</name>
    <name type="synonym">Selera gossypioides</name>
    <dbReference type="NCBI Taxonomy" id="34282"/>
    <lineage>
        <taxon>Eukaryota</taxon>
        <taxon>Viridiplantae</taxon>
        <taxon>Streptophyta</taxon>
        <taxon>Embryophyta</taxon>
        <taxon>Tracheophyta</taxon>
        <taxon>Spermatophyta</taxon>
        <taxon>Magnoliopsida</taxon>
        <taxon>eudicotyledons</taxon>
        <taxon>Gunneridae</taxon>
        <taxon>Pentapetalae</taxon>
        <taxon>rosids</taxon>
        <taxon>malvids</taxon>
        <taxon>Malvales</taxon>
        <taxon>Malvaceae</taxon>
        <taxon>Malvoideae</taxon>
        <taxon>Gossypium</taxon>
    </lineage>
</organism>
<sequence>MVLKEHSHNLQWAHGKAGEDRVHVVLSKKQRWLFIVIFDGSSGPDAPDFLMSHLYKAIDKELEGLLWDYEPETSINGNPNIGLECNKENWEIYFNNEISKDNDDVRGNNERNLCNCRKSSLGVEPESVPLVNFAGRAKEMVHTYNVVILQLQEKMVVLQLLLWFQTKDRAQESLRLRCKSGVVDHDVVLQAMVQVLESTEEAYMEMVEKAFDVNPKLALMGSCILVMLTNDHDVYVMNLRNNHVILA</sequence>
<dbReference type="OrthoDB" id="998252at2759"/>
<comment type="caution">
    <text evidence="2">The sequence shown here is derived from an EMBL/GenBank/DDBJ whole genome shotgun (WGS) entry which is preliminary data.</text>
</comment>
<dbReference type="PANTHER" id="PTHR13832:SF688">
    <property type="entry name" value="PROTEIN PHOSPHATASE 2C 32"/>
    <property type="match status" value="1"/>
</dbReference>
<evidence type="ECO:0000313" key="3">
    <source>
        <dbReference type="Proteomes" id="UP000593579"/>
    </source>
</evidence>
<dbReference type="SUPFAM" id="SSF81606">
    <property type="entry name" value="PP2C-like"/>
    <property type="match status" value="1"/>
</dbReference>
<dbReference type="AlphaFoldDB" id="A0A7J9D1I8"/>
<protein>
    <recommendedName>
        <fullName evidence="1">PPM-type phosphatase domain-containing protein</fullName>
    </recommendedName>
</protein>